<proteinExistence type="predicted"/>
<dbReference type="VEuPathDB" id="MicrosporidiaDB:THOM_0733"/>
<dbReference type="Proteomes" id="UP000011185">
    <property type="component" value="Unassembled WGS sequence"/>
</dbReference>
<dbReference type="EMBL" id="JH993857">
    <property type="protein sequence ID" value="ELQ76283.1"/>
    <property type="molecule type" value="Genomic_DNA"/>
</dbReference>
<gene>
    <name evidence="1" type="ORF">THOM_0733</name>
</gene>
<dbReference type="OrthoDB" id="420528at2759"/>
<protein>
    <submittedName>
        <fullName evidence="1">Putative transposable element encoded protein</fullName>
    </submittedName>
</protein>
<evidence type="ECO:0000313" key="2">
    <source>
        <dbReference type="Proteomes" id="UP000011185"/>
    </source>
</evidence>
<name>L7JXU8_TRAHO</name>
<sequence>MRQISSEAYDRVSHEGLLAKLKLYGFHGKLLRLLTGMCRRPVCVCRDWRHSFSAVHVRHWC</sequence>
<reference evidence="1 2" key="1">
    <citation type="journal article" date="2012" name="PLoS Pathog.">
        <title>The genome of the obligate intracellular parasite Trachipleistophora hominis: new insights into microsporidian genome dynamics and reductive evolution.</title>
        <authorList>
            <person name="Heinz E."/>
            <person name="Williams T.A."/>
            <person name="Nakjang S."/>
            <person name="Noel C.J."/>
            <person name="Swan D.C."/>
            <person name="Goldberg A.V."/>
            <person name="Harris S.R."/>
            <person name="Weinmaier T."/>
            <person name="Markert S."/>
            <person name="Becher D."/>
            <person name="Bernhardt J."/>
            <person name="Dagan T."/>
            <person name="Hacker C."/>
            <person name="Lucocq J.M."/>
            <person name="Schweder T."/>
            <person name="Rattei T."/>
            <person name="Hall N."/>
            <person name="Hirt R.P."/>
            <person name="Embley T.M."/>
        </authorList>
    </citation>
    <scope>NUCLEOTIDE SEQUENCE [LARGE SCALE GENOMIC DNA]</scope>
</reference>
<organism evidence="1 2">
    <name type="scientific">Trachipleistophora hominis</name>
    <name type="common">Microsporidian parasite</name>
    <dbReference type="NCBI Taxonomy" id="72359"/>
    <lineage>
        <taxon>Eukaryota</taxon>
        <taxon>Fungi</taxon>
        <taxon>Fungi incertae sedis</taxon>
        <taxon>Microsporidia</taxon>
        <taxon>Pleistophoridae</taxon>
        <taxon>Trachipleistophora</taxon>
    </lineage>
</organism>
<dbReference type="HOGENOM" id="CLU_2924353_0_0_1"/>
<keyword evidence="2" id="KW-1185">Reference proteome</keyword>
<dbReference type="AlphaFoldDB" id="L7JXU8"/>
<dbReference type="InParanoid" id="L7JXU8"/>
<evidence type="ECO:0000313" key="1">
    <source>
        <dbReference type="EMBL" id="ELQ76283.1"/>
    </source>
</evidence>
<accession>L7JXU8</accession>